<comment type="caution">
    <text evidence="1">The sequence shown here is derived from an EMBL/GenBank/DDBJ whole genome shotgun (WGS) entry which is preliminary data.</text>
</comment>
<dbReference type="EMBL" id="CM040474">
    <property type="protein sequence ID" value="MCI4390541.1"/>
    <property type="molecule type" value="Genomic_DNA"/>
</dbReference>
<reference evidence="1 2" key="1">
    <citation type="journal article" date="2022" name="bioRxiv">
        <title>An ancient truncated duplication of the anti-Mullerian hormone receptor type 2 gene is a potential conserved master sex determinant in the Pangasiidae catfish family.</title>
        <authorList>
            <person name="Wen M."/>
            <person name="Pan Q."/>
            <person name="Jouanno E."/>
            <person name="Montfort J."/>
            <person name="Zahm M."/>
            <person name="Cabau C."/>
            <person name="Klopp C."/>
            <person name="Iampietro C."/>
            <person name="Roques C."/>
            <person name="Bouchez O."/>
            <person name="Castinel A."/>
            <person name="Donnadieu C."/>
            <person name="Parrinello H."/>
            <person name="Poncet C."/>
            <person name="Belmonte E."/>
            <person name="Gautier V."/>
            <person name="Avarre J.-C."/>
            <person name="Dugue R."/>
            <person name="Gustiano R."/>
            <person name="Ha T.T.T."/>
            <person name="Campet M."/>
            <person name="Sriphairoj K."/>
            <person name="Ribolli J."/>
            <person name="de Almeida F.L."/>
            <person name="Desvignes T."/>
            <person name="Postlethwait J.H."/>
            <person name="Bucao C.F."/>
            <person name="Robinson-Rechavi M."/>
            <person name="Bobe J."/>
            <person name="Herpin A."/>
            <person name="Guiguen Y."/>
        </authorList>
    </citation>
    <scope>NUCLEOTIDE SEQUENCE [LARGE SCALE GENOMIC DNA]</scope>
    <source>
        <strain evidence="1">YG-Dec2019</strain>
    </source>
</reference>
<dbReference type="Proteomes" id="UP000829447">
    <property type="component" value="Linkage Group LG21"/>
</dbReference>
<sequence length="66" mass="8084">MENEHEVIAGYFTGRFRHFLFSIWVLDVVLIWILTYLEINLIRKIRNVCRISRCHCHKLHFPESRL</sequence>
<protein>
    <submittedName>
        <fullName evidence="1">Uncharacterized protein</fullName>
    </submittedName>
</protein>
<keyword evidence="2" id="KW-1185">Reference proteome</keyword>
<accession>A0ACC5XHF5</accession>
<evidence type="ECO:0000313" key="2">
    <source>
        <dbReference type="Proteomes" id="UP000829447"/>
    </source>
</evidence>
<gene>
    <name evidence="1" type="ORF">PGIGA_G00123820</name>
</gene>
<name>A0ACC5XHF5_PANGG</name>
<proteinExistence type="predicted"/>
<evidence type="ECO:0000313" key="1">
    <source>
        <dbReference type="EMBL" id="MCI4390541.1"/>
    </source>
</evidence>
<organism evidence="1 2">
    <name type="scientific">Pangasianodon gigas</name>
    <name type="common">Mekong giant catfish</name>
    <name type="synonym">Pangasius gigas</name>
    <dbReference type="NCBI Taxonomy" id="30993"/>
    <lineage>
        <taxon>Eukaryota</taxon>
        <taxon>Metazoa</taxon>
        <taxon>Chordata</taxon>
        <taxon>Craniata</taxon>
        <taxon>Vertebrata</taxon>
        <taxon>Euteleostomi</taxon>
        <taxon>Actinopterygii</taxon>
        <taxon>Neopterygii</taxon>
        <taxon>Teleostei</taxon>
        <taxon>Ostariophysi</taxon>
        <taxon>Siluriformes</taxon>
        <taxon>Pangasiidae</taxon>
        <taxon>Pangasianodon</taxon>
    </lineage>
</organism>